<dbReference type="InterPro" id="IPR029045">
    <property type="entry name" value="ClpP/crotonase-like_dom_sf"/>
</dbReference>
<dbReference type="Proteomes" id="UP000316639">
    <property type="component" value="Unassembled WGS sequence"/>
</dbReference>
<evidence type="ECO:0000313" key="1">
    <source>
        <dbReference type="EMBL" id="TWP53964.1"/>
    </source>
</evidence>
<dbReference type="PANTHER" id="PTHR43459">
    <property type="entry name" value="ENOYL-COA HYDRATASE"/>
    <property type="match status" value="1"/>
</dbReference>
<protein>
    <submittedName>
        <fullName evidence="1">Enoyl-CoA hydratase/isomerase family protein</fullName>
    </submittedName>
</protein>
<dbReference type="OrthoDB" id="9775794at2"/>
<dbReference type="Gene3D" id="3.90.226.10">
    <property type="entry name" value="2-enoyl-CoA Hydratase, Chain A, domain 1"/>
    <property type="match status" value="1"/>
</dbReference>
<comment type="caution">
    <text evidence="1">The sequence shown here is derived from an EMBL/GenBank/DDBJ whole genome shotgun (WGS) entry which is preliminary data.</text>
</comment>
<name>A0A563F3N2_9PSEU</name>
<reference evidence="1 2" key="1">
    <citation type="submission" date="2019-07" db="EMBL/GenBank/DDBJ databases">
        <title>Lentzea xizangensis sp. nov., isolated from Qinghai-Tibetan Plateau Soils.</title>
        <authorList>
            <person name="Huang J."/>
        </authorList>
    </citation>
    <scope>NUCLEOTIDE SEQUENCE [LARGE SCALE GENOMIC DNA]</scope>
    <source>
        <strain evidence="1 2">FXJ1.1311</strain>
    </source>
</reference>
<dbReference type="SUPFAM" id="SSF52096">
    <property type="entry name" value="ClpP/crotonase"/>
    <property type="match status" value="1"/>
</dbReference>
<dbReference type="GO" id="GO:0016853">
    <property type="term" value="F:isomerase activity"/>
    <property type="evidence" value="ECO:0007669"/>
    <property type="project" value="UniProtKB-KW"/>
</dbReference>
<evidence type="ECO:0000313" key="2">
    <source>
        <dbReference type="Proteomes" id="UP000316639"/>
    </source>
</evidence>
<dbReference type="CDD" id="cd06558">
    <property type="entry name" value="crotonase-like"/>
    <property type="match status" value="1"/>
</dbReference>
<dbReference type="EMBL" id="VOBR01000002">
    <property type="protein sequence ID" value="TWP53964.1"/>
    <property type="molecule type" value="Genomic_DNA"/>
</dbReference>
<dbReference type="InterPro" id="IPR001753">
    <property type="entry name" value="Enoyl-CoA_hydra/iso"/>
</dbReference>
<dbReference type="PANTHER" id="PTHR43459:SF1">
    <property type="entry name" value="EG:BACN32G11.4 PROTEIN"/>
    <property type="match status" value="1"/>
</dbReference>
<sequence>MESSPLAVSEWSDGYWRVTFDNPPINLVDPETIVALSALLDRLEADPAVKVVVFDSADEDFFLAHFDVARADRLPREPGPTGLPILADLATRLTAARFVTIAEIRGRARGLGSEFALALDMRFASRERAVFGQPEIGLGLIPGGGATEALPALVGRSRALEIVLGGDDFDADTAQQYGWINRALPDAELATFVDRLARRIASFDQDALVTAKELVTERAGVPSGEQRVEALVAFREASARPGTQQRVRDALEQGLQQRGDFELDLGARIGPAV</sequence>
<proteinExistence type="predicted"/>
<dbReference type="Pfam" id="PF00378">
    <property type="entry name" value="ECH_1"/>
    <property type="match status" value="1"/>
</dbReference>
<keyword evidence="1" id="KW-0413">Isomerase</keyword>
<gene>
    <name evidence="1" type="ORF">FKR81_02220</name>
</gene>
<dbReference type="AlphaFoldDB" id="A0A563F3N2"/>
<accession>A0A563F3N2</accession>
<keyword evidence="2" id="KW-1185">Reference proteome</keyword>
<organism evidence="1 2">
    <name type="scientific">Lentzea tibetensis</name>
    <dbReference type="NCBI Taxonomy" id="2591470"/>
    <lineage>
        <taxon>Bacteria</taxon>
        <taxon>Bacillati</taxon>
        <taxon>Actinomycetota</taxon>
        <taxon>Actinomycetes</taxon>
        <taxon>Pseudonocardiales</taxon>
        <taxon>Pseudonocardiaceae</taxon>
        <taxon>Lentzea</taxon>
    </lineage>
</organism>